<keyword evidence="2 3" id="KW-0040">ANK repeat</keyword>
<dbReference type="SUPFAM" id="SSF48403">
    <property type="entry name" value="Ankyrin repeat"/>
    <property type="match status" value="1"/>
</dbReference>
<dbReference type="Gene3D" id="1.25.40.20">
    <property type="entry name" value="Ankyrin repeat-containing domain"/>
    <property type="match status" value="2"/>
</dbReference>
<protein>
    <submittedName>
        <fullName evidence="4">Ankyrin repeat-containing domain protein</fullName>
    </submittedName>
</protein>
<gene>
    <name evidence="4" type="ORF">BDV96DRAFT_234209</name>
</gene>
<feature type="repeat" description="ANK" evidence="3">
    <location>
        <begin position="103"/>
        <end position="135"/>
    </location>
</feature>
<dbReference type="PANTHER" id="PTHR24173">
    <property type="entry name" value="ANKYRIN REPEAT CONTAINING"/>
    <property type="match status" value="1"/>
</dbReference>
<feature type="repeat" description="ANK" evidence="3">
    <location>
        <begin position="178"/>
        <end position="207"/>
    </location>
</feature>
<reference evidence="4" key="1">
    <citation type="journal article" date="2020" name="Stud. Mycol.">
        <title>101 Dothideomycetes genomes: a test case for predicting lifestyles and emergence of pathogens.</title>
        <authorList>
            <person name="Haridas S."/>
            <person name="Albert R."/>
            <person name="Binder M."/>
            <person name="Bloem J."/>
            <person name="Labutti K."/>
            <person name="Salamov A."/>
            <person name="Andreopoulos B."/>
            <person name="Baker S."/>
            <person name="Barry K."/>
            <person name="Bills G."/>
            <person name="Bluhm B."/>
            <person name="Cannon C."/>
            <person name="Castanera R."/>
            <person name="Culley D."/>
            <person name="Daum C."/>
            <person name="Ezra D."/>
            <person name="Gonzalez J."/>
            <person name="Henrissat B."/>
            <person name="Kuo A."/>
            <person name="Liang C."/>
            <person name="Lipzen A."/>
            <person name="Lutzoni F."/>
            <person name="Magnuson J."/>
            <person name="Mondo S."/>
            <person name="Nolan M."/>
            <person name="Ohm R."/>
            <person name="Pangilinan J."/>
            <person name="Park H.-J."/>
            <person name="Ramirez L."/>
            <person name="Alfaro M."/>
            <person name="Sun H."/>
            <person name="Tritt A."/>
            <person name="Yoshinaga Y."/>
            <person name="Zwiers L.-H."/>
            <person name="Turgeon B."/>
            <person name="Goodwin S."/>
            <person name="Spatafora J."/>
            <person name="Crous P."/>
            <person name="Grigoriev I."/>
        </authorList>
    </citation>
    <scope>NUCLEOTIDE SEQUENCE</scope>
    <source>
        <strain evidence="4">CBS 627.86</strain>
    </source>
</reference>
<dbReference type="InterPro" id="IPR036770">
    <property type="entry name" value="Ankyrin_rpt-contain_sf"/>
</dbReference>
<evidence type="ECO:0000313" key="5">
    <source>
        <dbReference type="Proteomes" id="UP000799770"/>
    </source>
</evidence>
<proteinExistence type="predicted"/>
<organism evidence="4 5">
    <name type="scientific">Lophiotrema nucula</name>
    <dbReference type="NCBI Taxonomy" id="690887"/>
    <lineage>
        <taxon>Eukaryota</taxon>
        <taxon>Fungi</taxon>
        <taxon>Dikarya</taxon>
        <taxon>Ascomycota</taxon>
        <taxon>Pezizomycotina</taxon>
        <taxon>Dothideomycetes</taxon>
        <taxon>Pleosporomycetidae</taxon>
        <taxon>Pleosporales</taxon>
        <taxon>Lophiotremataceae</taxon>
        <taxon>Lophiotrema</taxon>
    </lineage>
</organism>
<feature type="repeat" description="ANK" evidence="3">
    <location>
        <begin position="131"/>
        <end position="163"/>
    </location>
</feature>
<dbReference type="Pfam" id="PF00023">
    <property type="entry name" value="Ank"/>
    <property type="match status" value="1"/>
</dbReference>
<dbReference type="PROSITE" id="PS50088">
    <property type="entry name" value="ANK_REPEAT"/>
    <property type="match status" value="3"/>
</dbReference>
<dbReference type="SMART" id="SM00248">
    <property type="entry name" value="ANK"/>
    <property type="match status" value="6"/>
</dbReference>
<evidence type="ECO:0000256" key="1">
    <source>
        <dbReference type="ARBA" id="ARBA00022737"/>
    </source>
</evidence>
<dbReference type="PROSITE" id="PS50297">
    <property type="entry name" value="ANK_REP_REGION"/>
    <property type="match status" value="2"/>
</dbReference>
<dbReference type="OrthoDB" id="1722345at2759"/>
<keyword evidence="1" id="KW-0677">Repeat</keyword>
<evidence type="ECO:0000256" key="2">
    <source>
        <dbReference type="ARBA" id="ARBA00023043"/>
    </source>
</evidence>
<dbReference type="AlphaFoldDB" id="A0A6A5YRN1"/>
<dbReference type="PANTHER" id="PTHR24173:SF74">
    <property type="entry name" value="ANKYRIN REPEAT DOMAIN-CONTAINING PROTEIN 16"/>
    <property type="match status" value="1"/>
</dbReference>
<accession>A0A6A5YRN1</accession>
<sequence>MGTRFQDPLRAAVERDDAVAITLLVQAGCTVDAGIMSSILKHATSTGNTSLLQAVVDGGFDLNTNFSGHLGDSLILAITYKHHLSVALLLGYGCDPNLNRRAESDTPLELAAKVALPSIVELLLQHGAQTHNRSALHYAAMNDRTDIAEVLVRHGQDINVIPDNEDIPAGYIERGWGTALHEAVRAQKLSFTKWLLDHGAQTSIKDNKGMTAREVAIGMADEEILNIL</sequence>
<dbReference type="Pfam" id="PF12796">
    <property type="entry name" value="Ank_2"/>
    <property type="match status" value="1"/>
</dbReference>
<name>A0A6A5YRN1_9PLEO</name>
<dbReference type="InterPro" id="IPR002110">
    <property type="entry name" value="Ankyrin_rpt"/>
</dbReference>
<keyword evidence="5" id="KW-1185">Reference proteome</keyword>
<dbReference type="Proteomes" id="UP000799770">
    <property type="component" value="Unassembled WGS sequence"/>
</dbReference>
<evidence type="ECO:0000313" key="4">
    <source>
        <dbReference type="EMBL" id="KAF2109772.1"/>
    </source>
</evidence>
<dbReference type="EMBL" id="ML977341">
    <property type="protein sequence ID" value="KAF2109772.1"/>
    <property type="molecule type" value="Genomic_DNA"/>
</dbReference>
<evidence type="ECO:0000256" key="3">
    <source>
        <dbReference type="PROSITE-ProRule" id="PRU00023"/>
    </source>
</evidence>